<dbReference type="Gene3D" id="1.10.10.10">
    <property type="entry name" value="Winged helix-like DNA-binding domain superfamily/Winged helix DNA-binding domain"/>
    <property type="match status" value="1"/>
</dbReference>
<evidence type="ECO:0000313" key="19">
    <source>
        <dbReference type="Proteomes" id="UP000332933"/>
    </source>
</evidence>
<evidence type="ECO:0000259" key="16">
    <source>
        <dbReference type="Pfam" id="PF08746"/>
    </source>
</evidence>
<accession>A0A485K719</accession>
<dbReference type="PANTHER" id="PTHR20973:SF0">
    <property type="entry name" value="NON-STRUCTURAL MAINTENANCE OF CHROMOSOMES ELEMENT 1 HOMOLOG"/>
    <property type="match status" value="1"/>
</dbReference>
<dbReference type="PANTHER" id="PTHR20973">
    <property type="entry name" value="NON-SMC ELEMENT 1-RELATED"/>
    <property type="match status" value="1"/>
</dbReference>
<proteinExistence type="inferred from homology"/>
<evidence type="ECO:0000313" key="18">
    <source>
        <dbReference type="EMBL" id="VFT77458.1"/>
    </source>
</evidence>
<keyword evidence="14 15" id="KW-0539">Nucleus</keyword>
<evidence type="ECO:0000256" key="6">
    <source>
        <dbReference type="ARBA" id="ARBA00022679"/>
    </source>
</evidence>
<dbReference type="Gene3D" id="3.30.40.10">
    <property type="entry name" value="Zinc/RING finger domain, C3HC4 (zinc finger)"/>
    <property type="match status" value="1"/>
</dbReference>
<comment type="subunit">
    <text evidence="15">Component of the Smc5-Smc6 complex.</text>
</comment>
<comment type="catalytic activity">
    <reaction evidence="1 15">
        <text>S-ubiquitinyl-[E2 ubiquitin-conjugating enzyme]-L-cysteine + [acceptor protein]-L-lysine = [E2 ubiquitin-conjugating enzyme]-L-cysteine + N(6)-ubiquitinyl-[acceptor protein]-L-lysine.</text>
        <dbReference type="EC" id="2.3.2.27"/>
    </reaction>
</comment>
<dbReference type="InterPro" id="IPR013083">
    <property type="entry name" value="Znf_RING/FYVE/PHD"/>
</dbReference>
<dbReference type="Gene3D" id="3.90.1150.220">
    <property type="match status" value="1"/>
</dbReference>
<dbReference type="AlphaFoldDB" id="A0A485K719"/>
<evidence type="ECO:0000256" key="5">
    <source>
        <dbReference type="ARBA" id="ARBA00019422"/>
    </source>
</evidence>
<keyword evidence="9 15" id="KW-0863">Zinc-finger</keyword>
<comment type="similarity">
    <text evidence="3 15">Belongs to the NSE1 family.</text>
</comment>
<feature type="domain" description="Non-structural maintenance of chromosomes element 1 RING C4HC3-type" evidence="16">
    <location>
        <begin position="156"/>
        <end position="198"/>
    </location>
</feature>
<dbReference type="GO" id="GO:0008270">
    <property type="term" value="F:zinc ion binding"/>
    <property type="evidence" value="ECO:0007669"/>
    <property type="project" value="UniProtKB-KW"/>
</dbReference>
<dbReference type="Pfam" id="PF07574">
    <property type="entry name" value="SMC_Nse1"/>
    <property type="match status" value="1"/>
</dbReference>
<dbReference type="Pfam" id="PF08746">
    <property type="entry name" value="zf-RING-like"/>
    <property type="match status" value="1"/>
</dbReference>
<evidence type="ECO:0000256" key="9">
    <source>
        <dbReference type="ARBA" id="ARBA00022771"/>
    </source>
</evidence>
<evidence type="ECO:0000256" key="8">
    <source>
        <dbReference type="ARBA" id="ARBA00022763"/>
    </source>
</evidence>
<keyword evidence="8 15" id="KW-0227">DNA damage</keyword>
<dbReference type="InterPro" id="IPR011513">
    <property type="entry name" value="Nse1"/>
</dbReference>
<protein>
    <recommendedName>
        <fullName evidence="5 15">Non-structural maintenance of chromosomes element 1 homolog</fullName>
        <ecNumber evidence="4 15">2.3.2.27</ecNumber>
    </recommendedName>
</protein>
<evidence type="ECO:0000256" key="10">
    <source>
        <dbReference type="ARBA" id="ARBA00022786"/>
    </source>
</evidence>
<comment type="subcellular location">
    <subcellularLocation>
        <location evidence="2 15">Nucleus</location>
    </subcellularLocation>
</comment>
<dbReference type="Proteomes" id="UP000332933">
    <property type="component" value="Unassembled WGS sequence"/>
</dbReference>
<evidence type="ECO:0000256" key="13">
    <source>
        <dbReference type="ARBA" id="ARBA00023204"/>
    </source>
</evidence>
<evidence type="ECO:0000256" key="1">
    <source>
        <dbReference type="ARBA" id="ARBA00000900"/>
    </source>
</evidence>
<reference evidence="17" key="2">
    <citation type="submission" date="2019-06" db="EMBL/GenBank/DDBJ databases">
        <title>Genomics analysis of Aphanomyces spp. identifies a new class of oomycete effector associated with host adaptation.</title>
        <authorList>
            <person name="Gaulin E."/>
        </authorList>
    </citation>
    <scope>NUCLEOTIDE SEQUENCE</scope>
    <source>
        <strain evidence="17">CBS 578.67</strain>
    </source>
</reference>
<evidence type="ECO:0000256" key="7">
    <source>
        <dbReference type="ARBA" id="ARBA00022723"/>
    </source>
</evidence>
<dbReference type="InterPro" id="IPR014857">
    <property type="entry name" value="Nse1_RING_C4HC3-type"/>
</dbReference>
<evidence type="ECO:0000256" key="14">
    <source>
        <dbReference type="ARBA" id="ARBA00023242"/>
    </source>
</evidence>
<evidence type="ECO:0000256" key="3">
    <source>
        <dbReference type="ARBA" id="ARBA00010258"/>
    </source>
</evidence>
<keyword evidence="11 15" id="KW-0862">Zinc</keyword>
<keyword evidence="7 15" id="KW-0479">Metal-binding</keyword>
<sequence length="203" mass="23425">MVDKEFKQLCQEVYDTQEMSQHDLDEQREIIAKEIRPFSLDIKQCMYDDGHMYIGVVNTSNDEQAKMGNQYQPWEIVFFRKAIEHIVGDDDGEIEMATLLNLREGNSVHQVRSLVTRLRQEKWLGASILNDEVFSLGPRVFLELSVFIRELGVHECTICHSDVLQGVRCKTGDCATRVHEFCLKEHEANGRAYKCGACRTPLR</sequence>
<evidence type="ECO:0000313" key="17">
    <source>
        <dbReference type="EMBL" id="KAF0720513.1"/>
    </source>
</evidence>
<evidence type="ECO:0000256" key="11">
    <source>
        <dbReference type="ARBA" id="ARBA00022833"/>
    </source>
</evidence>
<reference evidence="18 19" key="1">
    <citation type="submission" date="2019-03" db="EMBL/GenBank/DDBJ databases">
        <authorList>
            <person name="Gaulin E."/>
            <person name="Dumas B."/>
        </authorList>
    </citation>
    <scope>NUCLEOTIDE SEQUENCE [LARGE SCALE GENOMIC DNA]</scope>
    <source>
        <strain evidence="18">CBS 568.67</strain>
    </source>
</reference>
<evidence type="ECO:0000256" key="12">
    <source>
        <dbReference type="ARBA" id="ARBA00023172"/>
    </source>
</evidence>
<evidence type="ECO:0000256" key="4">
    <source>
        <dbReference type="ARBA" id="ARBA00012483"/>
    </source>
</evidence>
<dbReference type="EMBL" id="CAADRA010000010">
    <property type="protein sequence ID" value="VFT77458.1"/>
    <property type="molecule type" value="Genomic_DNA"/>
</dbReference>
<name>A0A485K719_9STRA</name>
<dbReference type="OrthoDB" id="185455at2759"/>
<evidence type="ECO:0000256" key="2">
    <source>
        <dbReference type="ARBA" id="ARBA00004123"/>
    </source>
</evidence>
<keyword evidence="6 15" id="KW-0808">Transferase</keyword>
<dbReference type="GO" id="GO:0005634">
    <property type="term" value="C:nucleus"/>
    <property type="evidence" value="ECO:0007669"/>
    <property type="project" value="UniProtKB-SubCell"/>
</dbReference>
<dbReference type="GO" id="GO:0000724">
    <property type="term" value="P:double-strand break repair via homologous recombination"/>
    <property type="evidence" value="ECO:0007669"/>
    <property type="project" value="TreeGrafter"/>
</dbReference>
<evidence type="ECO:0000256" key="15">
    <source>
        <dbReference type="RuleBase" id="RU368018"/>
    </source>
</evidence>
<keyword evidence="13 15" id="KW-0234">DNA repair</keyword>
<gene>
    <name evidence="18" type="primary">Aste57867_232</name>
    <name evidence="17" type="ORF">As57867_000232</name>
    <name evidence="18" type="ORF">ASTE57867_232</name>
</gene>
<dbReference type="InterPro" id="IPR036388">
    <property type="entry name" value="WH-like_DNA-bd_sf"/>
</dbReference>
<keyword evidence="10 15" id="KW-0833">Ubl conjugation pathway</keyword>
<keyword evidence="19" id="KW-1185">Reference proteome</keyword>
<organism evidence="18 19">
    <name type="scientific">Aphanomyces stellatus</name>
    <dbReference type="NCBI Taxonomy" id="120398"/>
    <lineage>
        <taxon>Eukaryota</taxon>
        <taxon>Sar</taxon>
        <taxon>Stramenopiles</taxon>
        <taxon>Oomycota</taxon>
        <taxon>Saprolegniomycetes</taxon>
        <taxon>Saprolegniales</taxon>
        <taxon>Verrucalvaceae</taxon>
        <taxon>Aphanomyces</taxon>
    </lineage>
</organism>
<dbReference type="EMBL" id="VJMH01000010">
    <property type="protein sequence ID" value="KAF0720513.1"/>
    <property type="molecule type" value="Genomic_DNA"/>
</dbReference>
<dbReference type="GO" id="GO:0061630">
    <property type="term" value="F:ubiquitin protein ligase activity"/>
    <property type="evidence" value="ECO:0007669"/>
    <property type="project" value="UniProtKB-EC"/>
</dbReference>
<dbReference type="GO" id="GO:0030915">
    <property type="term" value="C:Smc5-Smc6 complex"/>
    <property type="evidence" value="ECO:0007669"/>
    <property type="project" value="UniProtKB-UniRule"/>
</dbReference>
<keyword evidence="12 15" id="KW-0233">DNA recombination</keyword>
<dbReference type="EC" id="2.3.2.27" evidence="4 15"/>